<reference evidence="2" key="1">
    <citation type="submission" date="2016-10" db="EMBL/GenBank/DDBJ databases">
        <authorList>
            <person name="Varghese N."/>
        </authorList>
    </citation>
    <scope>NUCLEOTIDE SEQUENCE [LARGE SCALE GENOMIC DNA]</scope>
    <source>
        <strain evidence="2">GAS106B</strain>
    </source>
</reference>
<dbReference type="AlphaFoldDB" id="A0A1H1IHP3"/>
<gene>
    <name evidence="1" type="ORF">SAMN05443245_5197</name>
</gene>
<name>A0A1H1IHP3_9BURK</name>
<evidence type="ECO:0000313" key="2">
    <source>
        <dbReference type="Proteomes" id="UP000183487"/>
    </source>
</evidence>
<evidence type="ECO:0000313" key="1">
    <source>
        <dbReference type="EMBL" id="SDR37211.1"/>
    </source>
</evidence>
<organism evidence="1 2">
    <name type="scientific">Paraburkholderia fungorum</name>
    <dbReference type="NCBI Taxonomy" id="134537"/>
    <lineage>
        <taxon>Bacteria</taxon>
        <taxon>Pseudomonadati</taxon>
        <taxon>Pseudomonadota</taxon>
        <taxon>Betaproteobacteria</taxon>
        <taxon>Burkholderiales</taxon>
        <taxon>Burkholderiaceae</taxon>
        <taxon>Paraburkholderia</taxon>
    </lineage>
</organism>
<dbReference type="RefSeq" id="WP_171910307.1">
    <property type="nucleotide sequence ID" value="NZ_FNKP01000002.1"/>
</dbReference>
<proteinExistence type="predicted"/>
<keyword evidence="2" id="KW-1185">Reference proteome</keyword>
<sequence>MREYTTNDREYWAYLGNLINGVLSDRERQDDWLAWLRFRAKVIGPLD</sequence>
<protein>
    <submittedName>
        <fullName evidence="1">Uncharacterized protein</fullName>
    </submittedName>
</protein>
<dbReference type="EMBL" id="FNKP01000002">
    <property type="protein sequence ID" value="SDR37211.1"/>
    <property type="molecule type" value="Genomic_DNA"/>
</dbReference>
<dbReference type="Proteomes" id="UP000183487">
    <property type="component" value="Unassembled WGS sequence"/>
</dbReference>
<accession>A0A1H1IHP3</accession>